<evidence type="ECO:0000313" key="1">
    <source>
        <dbReference type="EMBL" id="GAA2213285.1"/>
    </source>
</evidence>
<proteinExistence type="predicted"/>
<accession>A0ABP5PNK3</accession>
<gene>
    <name evidence="1" type="ORF">GCM10009850_087470</name>
</gene>
<protein>
    <submittedName>
        <fullName evidence="1">Uncharacterized protein</fullName>
    </submittedName>
</protein>
<evidence type="ECO:0000313" key="2">
    <source>
        <dbReference type="Proteomes" id="UP001499843"/>
    </source>
</evidence>
<reference evidence="2" key="1">
    <citation type="journal article" date="2019" name="Int. J. Syst. Evol. Microbiol.">
        <title>The Global Catalogue of Microorganisms (GCM) 10K type strain sequencing project: providing services to taxonomists for standard genome sequencing and annotation.</title>
        <authorList>
            <consortium name="The Broad Institute Genomics Platform"/>
            <consortium name="The Broad Institute Genome Sequencing Center for Infectious Disease"/>
            <person name="Wu L."/>
            <person name="Ma J."/>
        </authorList>
    </citation>
    <scope>NUCLEOTIDE SEQUENCE [LARGE SCALE GENOMIC DNA]</scope>
    <source>
        <strain evidence="2">JCM 16114</strain>
    </source>
</reference>
<dbReference type="Proteomes" id="UP001499843">
    <property type="component" value="Unassembled WGS sequence"/>
</dbReference>
<dbReference type="EMBL" id="BAAAQX010000032">
    <property type="protein sequence ID" value="GAA2213285.1"/>
    <property type="molecule type" value="Genomic_DNA"/>
</dbReference>
<organism evidence="1 2">
    <name type="scientific">Nonomuraea monospora</name>
    <dbReference type="NCBI Taxonomy" id="568818"/>
    <lineage>
        <taxon>Bacteria</taxon>
        <taxon>Bacillati</taxon>
        <taxon>Actinomycetota</taxon>
        <taxon>Actinomycetes</taxon>
        <taxon>Streptosporangiales</taxon>
        <taxon>Streptosporangiaceae</taxon>
        <taxon>Nonomuraea</taxon>
    </lineage>
</organism>
<sequence>MSAAAGQTDSGRCPRFLSWAWRSGGKEEPRKRVSGSATVDEAQGLVDVGAEAVEVGVVGSVMWVWPKVPGRRSLSLIQIPAARPELGQAV</sequence>
<name>A0ABP5PNK3_9ACTN</name>
<comment type="caution">
    <text evidence="1">The sequence shown here is derived from an EMBL/GenBank/DDBJ whole genome shotgun (WGS) entry which is preliminary data.</text>
</comment>
<keyword evidence="2" id="KW-1185">Reference proteome</keyword>